<dbReference type="InterPro" id="IPR039425">
    <property type="entry name" value="RNA_pol_sigma-70-like"/>
</dbReference>
<accession>A0A7W3LU21</accession>
<feature type="domain" description="RNA polymerase sigma-70 region 2" evidence="7">
    <location>
        <begin position="40"/>
        <end position="105"/>
    </location>
</feature>
<dbReference type="Pfam" id="PF08281">
    <property type="entry name" value="Sigma70_r4_2"/>
    <property type="match status" value="1"/>
</dbReference>
<dbReference type="PANTHER" id="PTHR43133">
    <property type="entry name" value="RNA POLYMERASE ECF-TYPE SIGMA FACTO"/>
    <property type="match status" value="1"/>
</dbReference>
<feature type="region of interest" description="Disordered" evidence="6">
    <location>
        <begin position="1"/>
        <end position="24"/>
    </location>
</feature>
<evidence type="ECO:0000256" key="6">
    <source>
        <dbReference type="SAM" id="MobiDB-lite"/>
    </source>
</evidence>
<reference evidence="9 10" key="1">
    <citation type="submission" date="2020-08" db="EMBL/GenBank/DDBJ databases">
        <title>Genomic Encyclopedia of Type Strains, Phase IV (KMG-IV): sequencing the most valuable type-strain genomes for metagenomic binning, comparative biology and taxonomic classification.</title>
        <authorList>
            <person name="Goeker M."/>
        </authorList>
    </citation>
    <scope>NUCLEOTIDE SEQUENCE [LARGE SCALE GENOMIC DNA]</scope>
    <source>
        <strain evidence="9 10">DSM 44197</strain>
    </source>
</reference>
<dbReference type="Pfam" id="PF04542">
    <property type="entry name" value="Sigma70_r2"/>
    <property type="match status" value="1"/>
</dbReference>
<dbReference type="CDD" id="cd06171">
    <property type="entry name" value="Sigma70_r4"/>
    <property type="match status" value="1"/>
</dbReference>
<dbReference type="InterPro" id="IPR014284">
    <property type="entry name" value="RNA_pol_sigma-70_dom"/>
</dbReference>
<evidence type="ECO:0000256" key="2">
    <source>
        <dbReference type="ARBA" id="ARBA00023015"/>
    </source>
</evidence>
<gene>
    <name evidence="9" type="ORF">HNR61_005985</name>
</gene>
<dbReference type="Gene3D" id="1.10.10.10">
    <property type="entry name" value="Winged helix-like DNA-binding domain superfamily/Winged helix DNA-binding domain"/>
    <property type="match status" value="1"/>
</dbReference>
<evidence type="ECO:0000313" key="10">
    <source>
        <dbReference type="Proteomes" id="UP000572680"/>
    </source>
</evidence>
<organism evidence="9 10">
    <name type="scientific">Actinomadura namibiensis</name>
    <dbReference type="NCBI Taxonomy" id="182080"/>
    <lineage>
        <taxon>Bacteria</taxon>
        <taxon>Bacillati</taxon>
        <taxon>Actinomycetota</taxon>
        <taxon>Actinomycetes</taxon>
        <taxon>Streptosporangiales</taxon>
        <taxon>Thermomonosporaceae</taxon>
        <taxon>Actinomadura</taxon>
    </lineage>
</organism>
<evidence type="ECO:0000256" key="1">
    <source>
        <dbReference type="ARBA" id="ARBA00010641"/>
    </source>
</evidence>
<dbReference type="EMBL" id="JACJIA010000008">
    <property type="protein sequence ID" value="MBA8954331.1"/>
    <property type="molecule type" value="Genomic_DNA"/>
</dbReference>
<dbReference type="GO" id="GO:0016987">
    <property type="term" value="F:sigma factor activity"/>
    <property type="evidence" value="ECO:0007669"/>
    <property type="project" value="UniProtKB-KW"/>
</dbReference>
<evidence type="ECO:0000259" key="7">
    <source>
        <dbReference type="Pfam" id="PF04542"/>
    </source>
</evidence>
<protein>
    <submittedName>
        <fullName evidence="9">RNA polymerase sigma-70 factor (ECF subfamily)</fullName>
    </submittedName>
</protein>
<dbReference type="GO" id="GO:0006352">
    <property type="term" value="P:DNA-templated transcription initiation"/>
    <property type="evidence" value="ECO:0007669"/>
    <property type="project" value="InterPro"/>
</dbReference>
<name>A0A7W3LU21_ACTNM</name>
<evidence type="ECO:0000259" key="8">
    <source>
        <dbReference type="Pfam" id="PF08281"/>
    </source>
</evidence>
<proteinExistence type="inferred from homology"/>
<keyword evidence="10" id="KW-1185">Reference proteome</keyword>
<dbReference type="SUPFAM" id="SSF88659">
    <property type="entry name" value="Sigma3 and sigma4 domains of RNA polymerase sigma factors"/>
    <property type="match status" value="1"/>
</dbReference>
<dbReference type="SUPFAM" id="SSF88946">
    <property type="entry name" value="Sigma2 domain of RNA polymerase sigma factors"/>
    <property type="match status" value="1"/>
</dbReference>
<keyword evidence="5" id="KW-0804">Transcription</keyword>
<dbReference type="RefSeq" id="WP_312898152.1">
    <property type="nucleotide sequence ID" value="NZ_BAAALP010000023.1"/>
</dbReference>
<evidence type="ECO:0000256" key="5">
    <source>
        <dbReference type="ARBA" id="ARBA00023163"/>
    </source>
</evidence>
<dbReference type="InterPro" id="IPR007627">
    <property type="entry name" value="RNA_pol_sigma70_r2"/>
</dbReference>
<dbReference type="GO" id="GO:0003677">
    <property type="term" value="F:DNA binding"/>
    <property type="evidence" value="ECO:0007669"/>
    <property type="project" value="UniProtKB-KW"/>
</dbReference>
<dbReference type="InterPro" id="IPR036388">
    <property type="entry name" value="WH-like_DNA-bd_sf"/>
</dbReference>
<dbReference type="InterPro" id="IPR013249">
    <property type="entry name" value="RNA_pol_sigma70_r4_t2"/>
</dbReference>
<comment type="similarity">
    <text evidence="1">Belongs to the sigma-70 factor family. ECF subfamily.</text>
</comment>
<dbReference type="InterPro" id="IPR013325">
    <property type="entry name" value="RNA_pol_sigma_r2"/>
</dbReference>
<dbReference type="Proteomes" id="UP000572680">
    <property type="component" value="Unassembled WGS sequence"/>
</dbReference>
<dbReference type="PANTHER" id="PTHR43133:SF8">
    <property type="entry name" value="RNA POLYMERASE SIGMA FACTOR HI_1459-RELATED"/>
    <property type="match status" value="1"/>
</dbReference>
<keyword evidence="3" id="KW-0731">Sigma factor</keyword>
<dbReference type="InterPro" id="IPR013324">
    <property type="entry name" value="RNA_pol_sigma_r3/r4-like"/>
</dbReference>
<dbReference type="NCBIfam" id="TIGR02937">
    <property type="entry name" value="sigma70-ECF"/>
    <property type="match status" value="1"/>
</dbReference>
<sequence>MIEQIPAASPHMLSPPAAPDEEDAAVIQRSLREPEAFAVLFRRYAPEIRRYVARRLGPDVADDITADTFLNAFRRRDSFDTGRASARPWLYGIATNLVGMHRRAEVRLYRNLARTGIDPVTESFADQVDAQVSAGSTALAAALGRLPAAQRDVVLLIAWAELSYEEAATALKIPIGTVRSRMNRARGKLRDALGKETDHG</sequence>
<dbReference type="AlphaFoldDB" id="A0A7W3LU21"/>
<keyword evidence="2" id="KW-0805">Transcription regulation</keyword>
<feature type="domain" description="RNA polymerase sigma factor 70 region 4 type 2" evidence="8">
    <location>
        <begin position="138"/>
        <end position="189"/>
    </location>
</feature>
<evidence type="ECO:0000256" key="4">
    <source>
        <dbReference type="ARBA" id="ARBA00023125"/>
    </source>
</evidence>
<evidence type="ECO:0000313" key="9">
    <source>
        <dbReference type="EMBL" id="MBA8954331.1"/>
    </source>
</evidence>
<evidence type="ECO:0000256" key="3">
    <source>
        <dbReference type="ARBA" id="ARBA00023082"/>
    </source>
</evidence>
<comment type="caution">
    <text evidence="9">The sequence shown here is derived from an EMBL/GenBank/DDBJ whole genome shotgun (WGS) entry which is preliminary data.</text>
</comment>
<dbReference type="Gene3D" id="1.10.1740.10">
    <property type="match status" value="1"/>
</dbReference>
<keyword evidence="4" id="KW-0238">DNA-binding</keyword>